<feature type="compositionally biased region" description="Low complexity" evidence="1">
    <location>
        <begin position="642"/>
        <end position="654"/>
    </location>
</feature>
<evidence type="ECO:0000259" key="2">
    <source>
        <dbReference type="PROSITE" id="PS51192"/>
    </source>
</evidence>
<dbReference type="SMART" id="SM00490">
    <property type="entry name" value="HELICc"/>
    <property type="match status" value="1"/>
</dbReference>
<accession>A0A6C0IH53</accession>
<feature type="compositionally biased region" description="Polar residues" evidence="1">
    <location>
        <begin position="676"/>
        <end position="693"/>
    </location>
</feature>
<proteinExistence type="predicted"/>
<organism evidence="3">
    <name type="scientific">viral metagenome</name>
    <dbReference type="NCBI Taxonomy" id="1070528"/>
    <lineage>
        <taxon>unclassified sequences</taxon>
        <taxon>metagenomes</taxon>
        <taxon>organismal metagenomes</taxon>
    </lineage>
</organism>
<feature type="region of interest" description="Disordered" evidence="1">
    <location>
        <begin position="1"/>
        <end position="35"/>
    </location>
</feature>
<dbReference type="Pfam" id="PF00271">
    <property type="entry name" value="Helicase_C"/>
    <property type="match status" value="1"/>
</dbReference>
<dbReference type="Gene3D" id="3.40.50.300">
    <property type="entry name" value="P-loop containing nucleotide triphosphate hydrolases"/>
    <property type="match status" value="2"/>
</dbReference>
<evidence type="ECO:0000256" key="1">
    <source>
        <dbReference type="SAM" id="MobiDB-lite"/>
    </source>
</evidence>
<dbReference type="InterPro" id="IPR014001">
    <property type="entry name" value="Helicase_ATP-bd"/>
</dbReference>
<dbReference type="EMBL" id="MN740161">
    <property type="protein sequence ID" value="QHT90853.1"/>
    <property type="molecule type" value="Genomic_DNA"/>
</dbReference>
<dbReference type="InterPro" id="IPR001650">
    <property type="entry name" value="Helicase_C-like"/>
</dbReference>
<name>A0A6C0IH53_9ZZZZ</name>
<dbReference type="InterPro" id="IPR027417">
    <property type="entry name" value="P-loop_NTPase"/>
</dbReference>
<dbReference type="PROSITE" id="PS51192">
    <property type="entry name" value="HELICASE_ATP_BIND_1"/>
    <property type="match status" value="1"/>
</dbReference>
<feature type="domain" description="Helicase ATP-binding" evidence="2">
    <location>
        <begin position="365"/>
        <end position="469"/>
    </location>
</feature>
<protein>
    <recommendedName>
        <fullName evidence="2">Helicase ATP-binding domain-containing protein</fullName>
    </recommendedName>
</protein>
<dbReference type="SUPFAM" id="SSF52540">
    <property type="entry name" value="P-loop containing nucleoside triphosphate hydrolases"/>
    <property type="match status" value="2"/>
</dbReference>
<sequence>MIESPDKNKKLIIQSSDDSKSSIESEKTPSNSAQVTSKIIPQTEVPSATEMAVPTLTHTEVPSATEMAVPTLTHTEVATATEVALPTASKLSVINPVTKTLTDSSIVNANPKPDLKTPTELSKIESSLENDFIKIDCNDEKIYSNECNKFLLKREILESKVLDNTPDANPYLYPNLSDTKFNIKIASKKEFNDTKYDGTIHENIKEQADLLAKADFELQPHQAFVKNFLSFQTPYSSLLLYHGLGTGKTCSAIGVCEEMRDYMKQMGITKRIMFIASENVQDNFKLQLFDERKLKLVDGIWNIRACTGNNLLKEINPMNMKGIPKEKIVSQIKNLINSYYIFLGYGQFANYIIKTMNYDEELERERFKRTTEKSNTKTQTKIQMLKDVKISLNKRILNKLRKEFNNRLIVIDEVHNIRKTDDNENKKVAINLEYLVKSAENLRLLLLSATPMYNSYKEIVWLLNLMNINDRRSRIESKDIFDKAGNFKKSGEELLVRKATGYVSFVRGENPYTFPFRIYPDNFAKNNTFEVINYPSYQMNLKKIQHEDKKRILNLYLNTIGNCNNCGKCQYCVYKYIIYNLRNKKFTITTKTGIVRDMPSFENMESFGYTLLQTPLESLIISYPIDGLKEHLSEISEETYSDELSPSFSESSVLSDDEQEEEDIKRDKNPSKQLIIENSSSETNKTNKYTLGGDNSLSSRNVFTQIDPHLLTGKQGLERMMNFVDEKTPPKKGDFEYKKSTLEKYGKIFSQQLIGNFSSKIKTVLDNILNSQNNKVCDGILLIYSQYIDSGLIPMALALEEMGFTRYGDNVKPLFKNKPTETVDARTMKAPSDKKNFMPARYALITGDPRLSPNNDFEVKGLTNEDNKDGNKIKVVLISKAGSEGIDLKFIRQVHILEPWYNMNRIEQIIGRAVRNFSHKDLPFENRNVEIFMYATILGDNKEEAADLYVYRVAEYKAIQIGKVTRVLKETSVDCIINHDQTNFTQEMMSASLKEPITQELSNGLILHNFKIGDAPFSPVCDYMATCDYSCRPDKKIDLNNLNEDTYNENFIVMNSEKILQRIRMLMKEGFFYKKDVFLRAIRSPNEYPYIQIYSALTQLIEDNNEFITDKYGRNGRLVNIGEYYLFQPVELKDKNISIFDRSVPIDYKHSMINFEIKQNIVKPVIDNRNVAKVIVQEEDNEKENLEGKSIIKEMILNYDISRDFTKQTRVPRGDDNWYKHCGIVMRKMAKDYPESSKYLIDFLVAHMVELLLFDEKLSVMNYLYSLEHIENSSFEWFTKDYFERKSIKTKNFYTMILYKLNKRIIMILNENNKWIEATPEDQLEIANAKETKEILNITIESFNKIIGFIGYEKNNKYFVFKTKDMTSKRDTGARCDESGKEKTLKKINEIIGTVKYTNENTKMEKDKDGNIIREAIGHVELCILEEFLLRFFDVIKKHNKKWFLSPEMAIYYKLYTVNM</sequence>
<evidence type="ECO:0000313" key="3">
    <source>
        <dbReference type="EMBL" id="QHT90853.1"/>
    </source>
</evidence>
<feature type="region of interest" description="Disordered" evidence="1">
    <location>
        <begin position="639"/>
        <end position="693"/>
    </location>
</feature>
<reference evidence="3" key="1">
    <citation type="journal article" date="2020" name="Nature">
        <title>Giant virus diversity and host interactions through global metagenomics.</title>
        <authorList>
            <person name="Schulz F."/>
            <person name="Roux S."/>
            <person name="Paez-Espino D."/>
            <person name="Jungbluth S."/>
            <person name="Walsh D.A."/>
            <person name="Denef V.J."/>
            <person name="McMahon K.D."/>
            <person name="Konstantinidis K.T."/>
            <person name="Eloe-Fadrosh E.A."/>
            <person name="Kyrpides N.C."/>
            <person name="Woyke T."/>
        </authorList>
    </citation>
    <scope>NUCLEOTIDE SEQUENCE</scope>
    <source>
        <strain evidence="3">GVMAG-M-3300023184-72</strain>
    </source>
</reference>
<feature type="compositionally biased region" description="Basic and acidic residues" evidence="1">
    <location>
        <begin position="17"/>
        <end position="27"/>
    </location>
</feature>